<feature type="region of interest" description="Disordered" evidence="1">
    <location>
        <begin position="379"/>
        <end position="403"/>
    </location>
</feature>
<keyword evidence="4" id="KW-1185">Reference proteome</keyword>
<comment type="caution">
    <text evidence="3">The sequence shown here is derived from an EMBL/GenBank/DDBJ whole genome shotgun (WGS) entry which is preliminary data.</text>
</comment>
<name>A0ABR4FVD1_9EURO</name>
<keyword evidence="2" id="KW-1133">Transmembrane helix</keyword>
<reference evidence="3 4" key="1">
    <citation type="submission" date="2024-07" db="EMBL/GenBank/DDBJ databases">
        <title>Section-level genome sequencing and comparative genomics of Aspergillus sections Usti and Cavernicolus.</title>
        <authorList>
            <consortium name="Lawrence Berkeley National Laboratory"/>
            <person name="Nybo J.L."/>
            <person name="Vesth T.C."/>
            <person name="Theobald S."/>
            <person name="Frisvad J.C."/>
            <person name="Larsen T.O."/>
            <person name="Kjaerboelling I."/>
            <person name="Rothschild-Mancinelli K."/>
            <person name="Lyhne E.K."/>
            <person name="Kogle M.E."/>
            <person name="Barry K."/>
            <person name="Clum A."/>
            <person name="Na H."/>
            <person name="Ledsgaard L."/>
            <person name="Lin J."/>
            <person name="Lipzen A."/>
            <person name="Kuo A."/>
            <person name="Riley R."/>
            <person name="Mondo S."/>
            <person name="Labutti K."/>
            <person name="Haridas S."/>
            <person name="Pangalinan J."/>
            <person name="Salamov A.A."/>
            <person name="Simmons B.A."/>
            <person name="Magnuson J.K."/>
            <person name="Chen J."/>
            <person name="Drula E."/>
            <person name="Henrissat B."/>
            <person name="Wiebenga A."/>
            <person name="Lubbers R.J."/>
            <person name="Gomes A.C."/>
            <person name="Makela M.R."/>
            <person name="Stajich J."/>
            <person name="Grigoriev I.V."/>
            <person name="Mortensen U.H."/>
            <person name="De Vries R.P."/>
            <person name="Baker S.E."/>
            <person name="Andersen M.R."/>
        </authorList>
    </citation>
    <scope>NUCLEOTIDE SEQUENCE [LARGE SCALE GENOMIC DNA]</scope>
    <source>
        <strain evidence="3 4">CBS 209.92</strain>
    </source>
</reference>
<accession>A0ABR4FVD1</accession>
<organism evidence="3 4">
    <name type="scientific">Aspergillus keveii</name>
    <dbReference type="NCBI Taxonomy" id="714993"/>
    <lineage>
        <taxon>Eukaryota</taxon>
        <taxon>Fungi</taxon>
        <taxon>Dikarya</taxon>
        <taxon>Ascomycota</taxon>
        <taxon>Pezizomycotina</taxon>
        <taxon>Eurotiomycetes</taxon>
        <taxon>Eurotiomycetidae</taxon>
        <taxon>Eurotiales</taxon>
        <taxon>Aspergillaceae</taxon>
        <taxon>Aspergillus</taxon>
        <taxon>Aspergillus subgen. Nidulantes</taxon>
    </lineage>
</organism>
<dbReference type="Proteomes" id="UP001610563">
    <property type="component" value="Unassembled WGS sequence"/>
</dbReference>
<feature type="transmembrane region" description="Helical" evidence="2">
    <location>
        <begin position="299"/>
        <end position="318"/>
    </location>
</feature>
<gene>
    <name evidence="3" type="ORF">BJX66DRAFT_311485</name>
</gene>
<protein>
    <submittedName>
        <fullName evidence="3">Uncharacterized protein</fullName>
    </submittedName>
</protein>
<proteinExistence type="predicted"/>
<sequence length="403" mass="44410">MPTPTRSNHQPLSGFKELIMPLTRNSVLPRMTRSGLDSIHAALNLPPVHRQSVSLASGADGMFGQPDGTYVFVHCKTASTISPNVTLCYDPTTNVTRGIFQIAAIPLESFDTIQSQYSTCSHPLFLLLLPLEISVELTIYRNLTKVELALREIEGETGYVLNPTAEHAGLQATSDLRELIQRLGAAQSRMNFSFSNLRAARRSTEFVQQKLRYLNKSLPDEARAKLDQPSKMMEERIKFLLSTIENALDYLALKERMETQQSVVFSLIAQMDGTVNIGLAKDSKEIAAASRRDSSAMKIVAVLTTAFLPGTFMATFFAMPLFNWSETSINNVANKHFWIYWAVTGPLTAAVVAGVASWAFLQSRRAEHVAKLARRTTGFGSASDDETESSSTRAGLTQIHSGD</sequence>
<evidence type="ECO:0000256" key="2">
    <source>
        <dbReference type="SAM" id="Phobius"/>
    </source>
</evidence>
<dbReference type="EMBL" id="JBFTWV010000101">
    <property type="protein sequence ID" value="KAL2787231.1"/>
    <property type="molecule type" value="Genomic_DNA"/>
</dbReference>
<feature type="transmembrane region" description="Helical" evidence="2">
    <location>
        <begin position="338"/>
        <end position="361"/>
    </location>
</feature>
<evidence type="ECO:0000256" key="1">
    <source>
        <dbReference type="SAM" id="MobiDB-lite"/>
    </source>
</evidence>
<keyword evidence="2" id="KW-0472">Membrane</keyword>
<evidence type="ECO:0000313" key="4">
    <source>
        <dbReference type="Proteomes" id="UP001610563"/>
    </source>
</evidence>
<evidence type="ECO:0000313" key="3">
    <source>
        <dbReference type="EMBL" id="KAL2787231.1"/>
    </source>
</evidence>
<keyword evidence="2" id="KW-0812">Transmembrane</keyword>
<dbReference type="Gene3D" id="1.20.58.340">
    <property type="entry name" value="Magnesium transport protein CorA, transmembrane region"/>
    <property type="match status" value="1"/>
</dbReference>